<evidence type="ECO:0000313" key="3">
    <source>
        <dbReference type="Proteomes" id="UP000824055"/>
    </source>
</evidence>
<dbReference type="AlphaFoldDB" id="A0A9D2FZ04"/>
<dbReference type="InterPro" id="IPR036709">
    <property type="entry name" value="Autotransporte_beta_dom_sf"/>
</dbReference>
<reference evidence="2" key="1">
    <citation type="journal article" date="2021" name="PeerJ">
        <title>Extensive microbial diversity within the chicken gut microbiome revealed by metagenomics and culture.</title>
        <authorList>
            <person name="Gilroy R."/>
            <person name="Ravi A."/>
            <person name="Getino M."/>
            <person name="Pursley I."/>
            <person name="Horton D.L."/>
            <person name="Alikhan N.F."/>
            <person name="Baker D."/>
            <person name="Gharbi K."/>
            <person name="Hall N."/>
            <person name="Watson M."/>
            <person name="Adriaenssens E.M."/>
            <person name="Foster-Nyarko E."/>
            <person name="Jarju S."/>
            <person name="Secka A."/>
            <person name="Antonio M."/>
            <person name="Oren A."/>
            <person name="Chaudhuri R.R."/>
            <person name="La Ragione R."/>
            <person name="Hildebrand F."/>
            <person name="Pallen M.J."/>
        </authorList>
    </citation>
    <scope>NUCLEOTIDE SEQUENCE</scope>
    <source>
        <strain evidence="2">ChiHecec3B27-8219</strain>
    </source>
</reference>
<comment type="caution">
    <text evidence="2">The sequence shown here is derived from an EMBL/GenBank/DDBJ whole genome shotgun (WGS) entry which is preliminary data.</text>
</comment>
<dbReference type="Gene3D" id="2.40.128.130">
    <property type="entry name" value="Autotransporter beta-domain"/>
    <property type="match status" value="1"/>
</dbReference>
<feature type="signal peptide" evidence="1">
    <location>
        <begin position="1"/>
        <end position="20"/>
    </location>
</feature>
<protein>
    <submittedName>
        <fullName evidence="2">DUF3575 domain-containing protein</fullName>
    </submittedName>
</protein>
<name>A0A9D2FZ04_9BACT</name>
<dbReference type="Pfam" id="PF12099">
    <property type="entry name" value="DUF3575"/>
    <property type="match status" value="1"/>
</dbReference>
<reference evidence="2" key="2">
    <citation type="submission" date="2021-04" db="EMBL/GenBank/DDBJ databases">
        <authorList>
            <person name="Gilroy R."/>
        </authorList>
    </citation>
    <scope>NUCLEOTIDE SEQUENCE</scope>
    <source>
        <strain evidence="2">ChiHecec3B27-8219</strain>
    </source>
</reference>
<dbReference type="SUPFAM" id="SSF103515">
    <property type="entry name" value="Autotransporter"/>
    <property type="match status" value="1"/>
</dbReference>
<accession>A0A9D2FZ04</accession>
<feature type="chain" id="PRO_5039132345" evidence="1">
    <location>
        <begin position="21"/>
        <end position="190"/>
    </location>
</feature>
<keyword evidence="1" id="KW-0732">Signal</keyword>
<organism evidence="2 3">
    <name type="scientific">Candidatus Prevotella avicola</name>
    <dbReference type="NCBI Taxonomy" id="2838738"/>
    <lineage>
        <taxon>Bacteria</taxon>
        <taxon>Pseudomonadati</taxon>
        <taxon>Bacteroidota</taxon>
        <taxon>Bacteroidia</taxon>
        <taxon>Bacteroidales</taxon>
        <taxon>Prevotellaceae</taxon>
        <taxon>Prevotella</taxon>
    </lineage>
</organism>
<dbReference type="Proteomes" id="UP000824055">
    <property type="component" value="Unassembled WGS sequence"/>
</dbReference>
<dbReference type="InterPro" id="IPR021958">
    <property type="entry name" value="DUF3575"/>
</dbReference>
<dbReference type="EMBL" id="DXBE01000045">
    <property type="protein sequence ID" value="HIZ69407.1"/>
    <property type="molecule type" value="Genomic_DNA"/>
</dbReference>
<evidence type="ECO:0000313" key="2">
    <source>
        <dbReference type="EMBL" id="HIZ69407.1"/>
    </source>
</evidence>
<evidence type="ECO:0000256" key="1">
    <source>
        <dbReference type="SAM" id="SignalP"/>
    </source>
</evidence>
<sequence>MKRILISTLILLAGVFTCQAQNVAVKTNALYWATTTPNLGVEAAVSKKSTVQLSYGLNPWKQSGGDQTSARHWMLMPEYRYWFCEAFNGWFVGAHLQGGEFNVSSLDLPFGLVPELKDHRYEGWFMGGGITAGYQWVLSKHWNVEAAIGVGYDYFKFDKYKCGTCGEKMASSHKNYFGPNNAAISVLYIF</sequence>
<proteinExistence type="predicted"/>
<gene>
    <name evidence="2" type="ORF">H9966_05915</name>
</gene>